<reference evidence="2 3" key="1">
    <citation type="submission" date="2024-09" db="EMBL/GenBank/DDBJ databases">
        <title>Rethinking Asexuality: The Enigmatic Case of Functional Sexual Genes in Lepraria (Stereocaulaceae).</title>
        <authorList>
            <person name="Doellman M."/>
            <person name="Sun Y."/>
            <person name="Barcenas-Pena A."/>
            <person name="Lumbsch H.T."/>
            <person name="Grewe F."/>
        </authorList>
    </citation>
    <scope>NUCLEOTIDE SEQUENCE [LARGE SCALE GENOMIC DNA]</scope>
    <source>
        <strain evidence="2 3">Grewe 0041</strain>
    </source>
</reference>
<comment type="caution">
    <text evidence="2">The sequence shown here is derived from an EMBL/GenBank/DDBJ whole genome shotgun (WGS) entry which is preliminary data.</text>
</comment>
<dbReference type="EMBL" id="JBHFEH010000085">
    <property type="protein sequence ID" value="KAL2048023.1"/>
    <property type="molecule type" value="Genomic_DNA"/>
</dbReference>
<evidence type="ECO:0000313" key="3">
    <source>
        <dbReference type="Proteomes" id="UP001590951"/>
    </source>
</evidence>
<feature type="region of interest" description="Disordered" evidence="1">
    <location>
        <begin position="30"/>
        <end position="67"/>
    </location>
</feature>
<evidence type="ECO:0000256" key="1">
    <source>
        <dbReference type="SAM" id="MobiDB-lite"/>
    </source>
</evidence>
<evidence type="ECO:0000313" key="2">
    <source>
        <dbReference type="EMBL" id="KAL2048023.1"/>
    </source>
</evidence>
<gene>
    <name evidence="2" type="ORF">ABVK25_011119</name>
</gene>
<dbReference type="Proteomes" id="UP001590951">
    <property type="component" value="Unassembled WGS sequence"/>
</dbReference>
<sequence>MRFTIIMEPSLSRTNIPVYLNHRRVLVTKRGHSDLSSHKGCATEPKPKKQKPDDGKRKKLVTFPDLPEPSMAASTQVFGIPELLEMALFHATELSLLTLQQFNKTWRDVIEGSSRLQQKLRIKADPVDVNGELEDFNKKSFD</sequence>
<feature type="compositionally biased region" description="Basic and acidic residues" evidence="1">
    <location>
        <begin position="45"/>
        <end position="56"/>
    </location>
</feature>
<protein>
    <submittedName>
        <fullName evidence="2">Uncharacterized protein</fullName>
    </submittedName>
</protein>
<proteinExistence type="predicted"/>
<organism evidence="2 3">
    <name type="scientific">Lepraria finkii</name>
    <dbReference type="NCBI Taxonomy" id="1340010"/>
    <lineage>
        <taxon>Eukaryota</taxon>
        <taxon>Fungi</taxon>
        <taxon>Dikarya</taxon>
        <taxon>Ascomycota</taxon>
        <taxon>Pezizomycotina</taxon>
        <taxon>Lecanoromycetes</taxon>
        <taxon>OSLEUM clade</taxon>
        <taxon>Lecanoromycetidae</taxon>
        <taxon>Lecanorales</taxon>
        <taxon>Lecanorineae</taxon>
        <taxon>Stereocaulaceae</taxon>
        <taxon>Lepraria</taxon>
    </lineage>
</organism>
<accession>A0ABR4AX13</accession>
<keyword evidence="3" id="KW-1185">Reference proteome</keyword>
<name>A0ABR4AX13_9LECA</name>